<keyword evidence="5" id="KW-0547">Nucleotide-binding</keyword>
<keyword evidence="7" id="KW-0067">ATP-binding</keyword>
<dbReference type="Gene3D" id="3.30.565.10">
    <property type="entry name" value="Histidine kinase-like ATPase, C-terminal domain"/>
    <property type="match status" value="1"/>
</dbReference>
<keyword evidence="12" id="KW-1185">Reference proteome</keyword>
<dbReference type="GO" id="GO:0016301">
    <property type="term" value="F:kinase activity"/>
    <property type="evidence" value="ECO:0007669"/>
    <property type="project" value="UniProtKB-KW"/>
</dbReference>
<evidence type="ECO:0000256" key="7">
    <source>
        <dbReference type="ARBA" id="ARBA00022840"/>
    </source>
</evidence>
<keyword evidence="9" id="KW-0812">Transmembrane</keyword>
<evidence type="ECO:0000256" key="3">
    <source>
        <dbReference type="ARBA" id="ARBA00022553"/>
    </source>
</evidence>
<gene>
    <name evidence="11" type="ORF">BCL65_102388</name>
</gene>
<reference evidence="11 12" key="1">
    <citation type="submission" date="2018-03" db="EMBL/GenBank/DDBJ databases">
        <title>Comparative analysis of microorganisms from saline springs in Andes Mountain Range, Colombia.</title>
        <authorList>
            <person name="Rubin E."/>
        </authorList>
    </citation>
    <scope>NUCLEOTIDE SEQUENCE [LARGE SCALE GENOMIC DNA]</scope>
    <source>
        <strain evidence="11 12">CG 23</strain>
    </source>
</reference>
<sequence>MTRRDAAPPPWSDRQWVAPAALAVLLTILLLTSPLRLPLDSYADHQVDGVEVVPSYPLLLATGWWETGLLLPLIAWTAGLSCVLAVLVARQHPSTATLLAAWPFVTVPLIGTFVWGWWLALLMITCLVLQDSWRRAAVPGVATLAAAWLYALSGVPAALPIGPVNAGDVDGGRAVSAGVIYTVAVAVVVGGAAVVRLVSASARRNARAAATERRALEVESVAVERARLARDLHDVVAHHVSLVAVRAESAPYTYPDLDEDARRVLGEIADDARSALGELRQVLTVLQRTEGAERAPQPAACDIVELVDQARDAGQDVTLSGDCEDVPDAQGYVLYRAAQEALTNARRHAPGAPTQIAVSHVADVAGLRVTNPVQGQVGQPAGRGLTGMRERVEALGGAMTATVEDSSFVLVITLPTSSGERRGPAVRDVAGAV</sequence>
<evidence type="ECO:0000313" key="11">
    <source>
        <dbReference type="EMBL" id="PRZ08841.1"/>
    </source>
</evidence>
<dbReference type="InterPro" id="IPR050482">
    <property type="entry name" value="Sensor_HK_TwoCompSys"/>
</dbReference>
<organism evidence="11 12">
    <name type="scientific">Isoptericola halotolerans</name>
    <dbReference type="NCBI Taxonomy" id="300560"/>
    <lineage>
        <taxon>Bacteria</taxon>
        <taxon>Bacillati</taxon>
        <taxon>Actinomycetota</taxon>
        <taxon>Actinomycetes</taxon>
        <taxon>Micrococcales</taxon>
        <taxon>Promicromonosporaceae</taxon>
        <taxon>Isoptericola</taxon>
    </lineage>
</organism>
<comment type="caution">
    <text evidence="11">The sequence shown here is derived from an EMBL/GenBank/DDBJ whole genome shotgun (WGS) entry which is preliminary data.</text>
</comment>
<keyword evidence="9" id="KW-0472">Membrane</keyword>
<dbReference type="CDD" id="cd16917">
    <property type="entry name" value="HATPase_UhpB-NarQ-NarX-like"/>
    <property type="match status" value="1"/>
</dbReference>
<evidence type="ECO:0000256" key="4">
    <source>
        <dbReference type="ARBA" id="ARBA00022679"/>
    </source>
</evidence>
<name>A0ABX5EL16_9MICO</name>
<dbReference type="EC" id="2.7.13.3" evidence="2"/>
<proteinExistence type="predicted"/>
<comment type="catalytic activity">
    <reaction evidence="1">
        <text>ATP + protein L-histidine = ADP + protein N-phospho-L-histidine.</text>
        <dbReference type="EC" id="2.7.13.3"/>
    </reaction>
</comment>
<dbReference type="InterPro" id="IPR011712">
    <property type="entry name" value="Sig_transdc_His_kin_sub3_dim/P"/>
</dbReference>
<dbReference type="InterPro" id="IPR036890">
    <property type="entry name" value="HATPase_C_sf"/>
</dbReference>
<evidence type="ECO:0000256" key="9">
    <source>
        <dbReference type="SAM" id="Phobius"/>
    </source>
</evidence>
<dbReference type="EMBL" id="PVTX01000002">
    <property type="protein sequence ID" value="PRZ08841.1"/>
    <property type="molecule type" value="Genomic_DNA"/>
</dbReference>
<keyword evidence="8" id="KW-0902">Two-component regulatory system</keyword>
<evidence type="ECO:0000256" key="6">
    <source>
        <dbReference type="ARBA" id="ARBA00022777"/>
    </source>
</evidence>
<keyword evidence="3" id="KW-0597">Phosphoprotein</keyword>
<dbReference type="RefSeq" id="WP_125206448.1">
    <property type="nucleotide sequence ID" value="NZ_PVTX01000002.1"/>
</dbReference>
<keyword evidence="9" id="KW-1133">Transmembrane helix</keyword>
<feature type="transmembrane region" description="Helical" evidence="9">
    <location>
        <begin position="16"/>
        <end position="35"/>
    </location>
</feature>
<feature type="domain" description="Signal transduction histidine kinase subgroup 3 dimerisation and phosphoacceptor" evidence="10">
    <location>
        <begin position="224"/>
        <end position="289"/>
    </location>
</feature>
<evidence type="ECO:0000256" key="8">
    <source>
        <dbReference type="ARBA" id="ARBA00023012"/>
    </source>
</evidence>
<keyword evidence="6 11" id="KW-0418">Kinase</keyword>
<dbReference type="SUPFAM" id="SSF55874">
    <property type="entry name" value="ATPase domain of HSP90 chaperone/DNA topoisomerase II/histidine kinase"/>
    <property type="match status" value="1"/>
</dbReference>
<dbReference type="PANTHER" id="PTHR24421:SF10">
    <property type="entry name" value="NITRATE_NITRITE SENSOR PROTEIN NARQ"/>
    <property type="match status" value="1"/>
</dbReference>
<keyword evidence="4" id="KW-0808">Transferase</keyword>
<evidence type="ECO:0000256" key="1">
    <source>
        <dbReference type="ARBA" id="ARBA00000085"/>
    </source>
</evidence>
<dbReference type="PANTHER" id="PTHR24421">
    <property type="entry name" value="NITRATE/NITRITE SENSOR PROTEIN NARX-RELATED"/>
    <property type="match status" value="1"/>
</dbReference>
<feature type="transmembrane region" description="Helical" evidence="9">
    <location>
        <begin position="69"/>
        <end position="89"/>
    </location>
</feature>
<dbReference type="Gene3D" id="1.20.5.1930">
    <property type="match status" value="1"/>
</dbReference>
<feature type="transmembrane region" description="Helical" evidence="9">
    <location>
        <begin position="136"/>
        <end position="159"/>
    </location>
</feature>
<dbReference type="Pfam" id="PF07730">
    <property type="entry name" value="HisKA_3"/>
    <property type="match status" value="1"/>
</dbReference>
<accession>A0ABX5EL16</accession>
<evidence type="ECO:0000256" key="5">
    <source>
        <dbReference type="ARBA" id="ARBA00022741"/>
    </source>
</evidence>
<dbReference type="Proteomes" id="UP000239895">
    <property type="component" value="Unassembled WGS sequence"/>
</dbReference>
<evidence type="ECO:0000313" key="12">
    <source>
        <dbReference type="Proteomes" id="UP000239895"/>
    </source>
</evidence>
<protein>
    <recommendedName>
        <fullName evidence="2">histidine kinase</fullName>
        <ecNumber evidence="2">2.7.13.3</ecNumber>
    </recommendedName>
</protein>
<evidence type="ECO:0000256" key="2">
    <source>
        <dbReference type="ARBA" id="ARBA00012438"/>
    </source>
</evidence>
<feature type="transmembrane region" description="Helical" evidence="9">
    <location>
        <begin position="179"/>
        <end position="198"/>
    </location>
</feature>
<evidence type="ECO:0000259" key="10">
    <source>
        <dbReference type="Pfam" id="PF07730"/>
    </source>
</evidence>
<feature type="transmembrane region" description="Helical" evidence="9">
    <location>
        <begin position="101"/>
        <end position="129"/>
    </location>
</feature>